<proteinExistence type="predicted"/>
<evidence type="ECO:0000256" key="2">
    <source>
        <dbReference type="SAM" id="Phobius"/>
    </source>
</evidence>
<keyword evidence="2" id="KW-1133">Transmembrane helix</keyword>
<feature type="transmembrane region" description="Helical" evidence="2">
    <location>
        <begin position="168"/>
        <end position="190"/>
    </location>
</feature>
<organism evidence="3 4">
    <name type="scientific">Ditylenchus dipsaci</name>
    <dbReference type="NCBI Taxonomy" id="166011"/>
    <lineage>
        <taxon>Eukaryota</taxon>
        <taxon>Metazoa</taxon>
        <taxon>Ecdysozoa</taxon>
        <taxon>Nematoda</taxon>
        <taxon>Chromadorea</taxon>
        <taxon>Rhabditida</taxon>
        <taxon>Tylenchina</taxon>
        <taxon>Tylenchomorpha</taxon>
        <taxon>Sphaerularioidea</taxon>
        <taxon>Anguinidae</taxon>
        <taxon>Anguininae</taxon>
        <taxon>Ditylenchus</taxon>
    </lineage>
</organism>
<evidence type="ECO:0000313" key="3">
    <source>
        <dbReference type="Proteomes" id="UP000887574"/>
    </source>
</evidence>
<dbReference type="Proteomes" id="UP000887574">
    <property type="component" value="Unplaced"/>
</dbReference>
<feature type="region of interest" description="Disordered" evidence="1">
    <location>
        <begin position="62"/>
        <end position="84"/>
    </location>
</feature>
<evidence type="ECO:0000256" key="1">
    <source>
        <dbReference type="SAM" id="MobiDB-lite"/>
    </source>
</evidence>
<keyword evidence="2" id="KW-0812">Transmembrane</keyword>
<evidence type="ECO:0000313" key="4">
    <source>
        <dbReference type="WBParaSite" id="jg18392"/>
    </source>
</evidence>
<protein>
    <submittedName>
        <fullName evidence="4">Uncharacterized protein</fullName>
    </submittedName>
</protein>
<keyword evidence="3" id="KW-1185">Reference proteome</keyword>
<name>A0A915DCE2_9BILA</name>
<reference evidence="4" key="1">
    <citation type="submission" date="2022-11" db="UniProtKB">
        <authorList>
            <consortium name="WormBaseParasite"/>
        </authorList>
    </citation>
    <scope>IDENTIFICATION</scope>
</reference>
<dbReference type="WBParaSite" id="jg18392">
    <property type="protein sequence ID" value="jg18392"/>
    <property type="gene ID" value="jg18392"/>
</dbReference>
<dbReference type="AlphaFoldDB" id="A0A915DCE2"/>
<keyword evidence="2" id="KW-0472">Membrane</keyword>
<accession>A0A915DCE2</accession>
<sequence length="218" mass="24068">MDKDCNQRLPSSLTGTPADHKLWPDPCLVLIQPNFSHLSSSSVACSPTSPTNEAMAVPPLSAIPPPPGIKRKLHQSLRHTSSSSSSPFIAAAKAGGRRSLRRTDSVIRRKVTWTKERKRKSSSPGGSHDEFVEMLKLYPYHFSISGSAIPHRHQIDSPTTLCFHLVKLVVLVTGFTAIIFLIHCLMYLLYSMIYNLVTSASTAGNNSPSLYLEHPRYC</sequence>